<evidence type="ECO:0000313" key="2">
    <source>
        <dbReference type="EMBL" id="RJG50575.1"/>
    </source>
</evidence>
<proteinExistence type="predicted"/>
<dbReference type="Pfam" id="PF01381">
    <property type="entry name" value="HTH_3"/>
    <property type="match status" value="1"/>
</dbReference>
<keyword evidence="3" id="KW-1185">Reference proteome</keyword>
<reference evidence="2 3" key="2">
    <citation type="submission" date="2019-01" db="EMBL/GenBank/DDBJ databases">
        <title>Motilimonas pumilus sp. nov., isolated from the gut of sea cucumber (Apostichopus japonicus).</title>
        <authorList>
            <person name="Wang F.-Q."/>
            <person name="Ren L.-H."/>
            <person name="Lin Y.-W."/>
            <person name="Sun G.-H."/>
            <person name="Du Z.-J."/>
            <person name="Zhao J.-X."/>
            <person name="Liu X.-J."/>
            <person name="Liu L.-J."/>
        </authorList>
    </citation>
    <scope>NUCLEOTIDE SEQUENCE [LARGE SCALE GENOMIC DNA]</scope>
    <source>
        <strain evidence="2 3">PLHSC7-2</strain>
    </source>
</reference>
<name>A0A418YIU8_9GAMM</name>
<dbReference type="InterPro" id="IPR001387">
    <property type="entry name" value="Cro/C1-type_HTH"/>
</dbReference>
<dbReference type="SUPFAM" id="SSF47413">
    <property type="entry name" value="lambda repressor-like DNA-binding domains"/>
    <property type="match status" value="1"/>
</dbReference>
<dbReference type="EMBL" id="QZCH01000002">
    <property type="protein sequence ID" value="RJG50575.1"/>
    <property type="molecule type" value="Genomic_DNA"/>
</dbReference>
<dbReference type="InterPro" id="IPR010982">
    <property type="entry name" value="Lambda_DNA-bd_dom_sf"/>
</dbReference>
<dbReference type="InterPro" id="IPR039060">
    <property type="entry name" value="Antitox_HigA"/>
</dbReference>
<dbReference type="GO" id="GO:0006355">
    <property type="term" value="P:regulation of DNA-templated transcription"/>
    <property type="evidence" value="ECO:0007669"/>
    <property type="project" value="InterPro"/>
</dbReference>
<reference evidence="2 3" key="1">
    <citation type="submission" date="2018-09" db="EMBL/GenBank/DDBJ databases">
        <authorList>
            <person name="Wang F."/>
        </authorList>
    </citation>
    <scope>NUCLEOTIDE SEQUENCE [LARGE SCALE GENOMIC DNA]</scope>
    <source>
        <strain evidence="2 3">PLHSC7-2</strain>
    </source>
</reference>
<dbReference type="RefSeq" id="WP_119909377.1">
    <property type="nucleotide sequence ID" value="NZ_QZCH01000002.1"/>
</dbReference>
<organism evidence="2 3">
    <name type="scientific">Motilimonas pumila</name>
    <dbReference type="NCBI Taxonomy" id="2303987"/>
    <lineage>
        <taxon>Bacteria</taxon>
        <taxon>Pseudomonadati</taxon>
        <taxon>Pseudomonadota</taxon>
        <taxon>Gammaproteobacteria</taxon>
        <taxon>Alteromonadales</taxon>
        <taxon>Alteromonadales genera incertae sedis</taxon>
        <taxon>Motilimonas</taxon>
    </lineage>
</organism>
<evidence type="ECO:0000259" key="1">
    <source>
        <dbReference type="PROSITE" id="PS50943"/>
    </source>
</evidence>
<dbReference type="PANTHER" id="PTHR40455">
    <property type="entry name" value="ANTITOXIN HIGA"/>
    <property type="match status" value="1"/>
</dbReference>
<gene>
    <name evidence="2" type="ORF">D1Z90_03640</name>
</gene>
<comment type="caution">
    <text evidence="2">The sequence shown here is derived from an EMBL/GenBank/DDBJ whole genome shotgun (WGS) entry which is preliminary data.</text>
</comment>
<dbReference type="Proteomes" id="UP000283255">
    <property type="component" value="Unassembled WGS sequence"/>
</dbReference>
<dbReference type="PROSITE" id="PS50943">
    <property type="entry name" value="HTH_CROC1"/>
    <property type="match status" value="1"/>
</dbReference>
<evidence type="ECO:0000313" key="3">
    <source>
        <dbReference type="Proteomes" id="UP000283255"/>
    </source>
</evidence>
<dbReference type="SMART" id="SM00530">
    <property type="entry name" value="HTH_XRE"/>
    <property type="match status" value="1"/>
</dbReference>
<dbReference type="Gene3D" id="1.10.260.40">
    <property type="entry name" value="lambda repressor-like DNA-binding domains"/>
    <property type="match status" value="1"/>
</dbReference>
<dbReference type="GO" id="GO:0001046">
    <property type="term" value="F:core promoter sequence-specific DNA binding"/>
    <property type="evidence" value="ECO:0007669"/>
    <property type="project" value="TreeGrafter"/>
</dbReference>
<dbReference type="PANTHER" id="PTHR40455:SF1">
    <property type="entry name" value="ANTITOXIN HIGA"/>
    <property type="match status" value="1"/>
</dbReference>
<protein>
    <submittedName>
        <fullName evidence="2">Helix-turn-helix domain-containing protein</fullName>
    </submittedName>
</protein>
<feature type="domain" description="HTH cro/C1-type" evidence="1">
    <location>
        <begin position="85"/>
        <end position="138"/>
    </location>
</feature>
<sequence length="140" mass="15726">MLDISALDKAVSKAQDVMPWITGISSPEQYQELIVTMEVLIEDYDAHQPVIDLMFPVIERYEEEAEQFSEFNQAIDNLEPGIDMLRVIIDQHQLTLSDFKEEIGAKSTVSMILSGKRSLTLNHIKALSARFGVPASLFIG</sequence>
<dbReference type="AlphaFoldDB" id="A0A418YIU8"/>
<dbReference type="CDD" id="cd00093">
    <property type="entry name" value="HTH_XRE"/>
    <property type="match status" value="1"/>
</dbReference>
<accession>A0A418YIU8</accession>
<dbReference type="OrthoDB" id="5771335at2"/>